<evidence type="ECO:0000256" key="8">
    <source>
        <dbReference type="ARBA" id="ARBA00023172"/>
    </source>
</evidence>
<keyword evidence="2" id="KW-0547">Nucleotide-binding</keyword>
<evidence type="ECO:0000256" key="10">
    <source>
        <dbReference type="ARBA" id="ARBA00023242"/>
    </source>
</evidence>
<dbReference type="InterPro" id="IPR036465">
    <property type="entry name" value="vWFA_dom_sf"/>
</dbReference>
<protein>
    <recommendedName>
        <fullName evidence="11">Ku domain-containing protein</fullName>
    </recommendedName>
</protein>
<evidence type="ECO:0000256" key="3">
    <source>
        <dbReference type="ARBA" id="ARBA00022763"/>
    </source>
</evidence>
<dbReference type="Pfam" id="PF02735">
    <property type="entry name" value="Ku"/>
    <property type="match status" value="1"/>
</dbReference>
<dbReference type="SUPFAM" id="SSF53300">
    <property type="entry name" value="vWA-like"/>
    <property type="match status" value="1"/>
</dbReference>
<dbReference type="SMART" id="SM00559">
    <property type="entry name" value="Ku78"/>
    <property type="match status" value="1"/>
</dbReference>
<evidence type="ECO:0000313" key="12">
    <source>
        <dbReference type="EnsemblMetazoa" id="XP_050518606.1"/>
    </source>
</evidence>
<dbReference type="RefSeq" id="XP_050518606.1">
    <property type="nucleotide sequence ID" value="XM_050662649.1"/>
</dbReference>
<keyword evidence="8" id="KW-0233">DNA recombination</keyword>
<feature type="domain" description="Ku" evidence="11">
    <location>
        <begin position="268"/>
        <end position="411"/>
    </location>
</feature>
<dbReference type="PANTHER" id="PTHR12604:SF4">
    <property type="entry name" value="X-RAY REPAIR CROSS-COMPLEMENTING PROTEIN 5"/>
    <property type="match status" value="1"/>
</dbReference>
<keyword evidence="5" id="KW-0347">Helicase</keyword>
<keyword evidence="10" id="KW-0539">Nucleus</keyword>
<keyword evidence="9" id="KW-0234">DNA repair</keyword>
<reference evidence="12" key="1">
    <citation type="submission" date="2025-05" db="UniProtKB">
        <authorList>
            <consortium name="EnsemblMetazoa"/>
        </authorList>
    </citation>
    <scope>IDENTIFICATION</scope>
</reference>
<sequence length="495" mass="56214">MSPQTKKDCGLILFDVASPKKTELLNGLMKFCCFKWYINSRSIYRVILINSAVTDNDFNYPHIHTLQEEDFEPNAIFSAVESAKPGQSNWIDALSLGVHHLDQAVSIDGLVTLQLIFFTTLDSTKPLNVDTAKLSSLMERMNGHEMFLYIIGPNVKLPFVITNTQCIPKCMNELQLPAGNQNLATAKKIVTGIRNGVMCNTKIGLNLLFSYKNSPGGQPWILPLSFGTKLRIPANTYKIFRYDDLIFLKLISSRPKRSYVRALAENRDVIVKEDEIVRGIKRHGKFMIVDDSMFRSETDRCFDIIGFSDKKFFPETIVRGETHYVLPDQVNAEAFQAFTHLVNILAETNKYGVCKRVYGRGHKPKYFALMPNLEYKPKCLTMTQLPSGDYAVPHKFEEPKCPKEKIKQDDLSNFFNSLIIENPGSKTATTLGPTMLLDITQHKLVSEATKKRLQRNDLDLDALNVHPFESAPDNKFMDALKRSWPARNSPFNTKL</sequence>
<dbReference type="Proteomes" id="UP001652700">
    <property type="component" value="Unplaced"/>
</dbReference>
<organism evidence="12 13">
    <name type="scientific">Diabrotica virgifera virgifera</name>
    <name type="common">western corn rootworm</name>
    <dbReference type="NCBI Taxonomy" id="50390"/>
    <lineage>
        <taxon>Eukaryota</taxon>
        <taxon>Metazoa</taxon>
        <taxon>Ecdysozoa</taxon>
        <taxon>Arthropoda</taxon>
        <taxon>Hexapoda</taxon>
        <taxon>Insecta</taxon>
        <taxon>Pterygota</taxon>
        <taxon>Neoptera</taxon>
        <taxon>Endopterygota</taxon>
        <taxon>Coleoptera</taxon>
        <taxon>Polyphaga</taxon>
        <taxon>Cucujiformia</taxon>
        <taxon>Chrysomeloidea</taxon>
        <taxon>Chrysomelidae</taxon>
        <taxon>Galerucinae</taxon>
        <taxon>Diabroticina</taxon>
        <taxon>Diabroticites</taxon>
        <taxon>Diabrotica</taxon>
    </lineage>
</organism>
<dbReference type="InterPro" id="IPR006164">
    <property type="entry name" value="DNA_bd_Ku70/Ku80"/>
</dbReference>
<dbReference type="SUPFAM" id="SSF100939">
    <property type="entry name" value="SPOC domain-like"/>
    <property type="match status" value="1"/>
</dbReference>
<evidence type="ECO:0000313" key="13">
    <source>
        <dbReference type="Proteomes" id="UP001652700"/>
    </source>
</evidence>
<evidence type="ECO:0000256" key="2">
    <source>
        <dbReference type="ARBA" id="ARBA00022741"/>
    </source>
</evidence>
<keyword evidence="7" id="KW-0238">DNA-binding</keyword>
<evidence type="ECO:0000256" key="6">
    <source>
        <dbReference type="ARBA" id="ARBA00022840"/>
    </source>
</evidence>
<evidence type="ECO:0000256" key="5">
    <source>
        <dbReference type="ARBA" id="ARBA00022806"/>
    </source>
</evidence>
<keyword evidence="4" id="KW-0378">Hydrolase</keyword>
<evidence type="ECO:0000256" key="1">
    <source>
        <dbReference type="ARBA" id="ARBA00004123"/>
    </source>
</evidence>
<evidence type="ECO:0000256" key="7">
    <source>
        <dbReference type="ARBA" id="ARBA00023125"/>
    </source>
</evidence>
<keyword evidence="13" id="KW-1185">Reference proteome</keyword>
<dbReference type="InterPro" id="IPR016194">
    <property type="entry name" value="SPOC-like_C_dom_sf"/>
</dbReference>
<keyword evidence="3" id="KW-0227">DNA damage</keyword>
<dbReference type="EnsemblMetazoa" id="XM_050662649.1">
    <property type="protein sequence ID" value="XP_050518606.1"/>
    <property type="gene ID" value="LOC126892846"/>
</dbReference>
<keyword evidence="6" id="KW-0067">ATP-binding</keyword>
<proteinExistence type="predicted"/>
<evidence type="ECO:0000259" key="11">
    <source>
        <dbReference type="SMART" id="SM00559"/>
    </source>
</evidence>
<dbReference type="Gene3D" id="3.40.50.410">
    <property type="entry name" value="von Willebrand factor, type A domain"/>
    <property type="match status" value="1"/>
</dbReference>
<name>A0ABM5L839_DIAVI</name>
<dbReference type="PANTHER" id="PTHR12604">
    <property type="entry name" value="KU AUTOANTIGEN DNA HELICASE"/>
    <property type="match status" value="1"/>
</dbReference>
<dbReference type="CDD" id="cd00594">
    <property type="entry name" value="KU"/>
    <property type="match status" value="1"/>
</dbReference>
<comment type="subcellular location">
    <subcellularLocation>
        <location evidence="1">Nucleus</location>
    </subcellularLocation>
</comment>
<dbReference type="GeneID" id="126892846"/>
<evidence type="ECO:0000256" key="4">
    <source>
        <dbReference type="ARBA" id="ARBA00022801"/>
    </source>
</evidence>
<evidence type="ECO:0000256" key="9">
    <source>
        <dbReference type="ARBA" id="ARBA00023204"/>
    </source>
</evidence>
<dbReference type="Gene3D" id="2.40.290.10">
    <property type="match status" value="1"/>
</dbReference>
<accession>A0ABM5L839</accession>